<feature type="domain" description="NodB homology" evidence="3">
    <location>
        <begin position="75"/>
        <end position="263"/>
    </location>
</feature>
<keyword evidence="5" id="KW-1185">Reference proteome</keyword>
<evidence type="ECO:0000256" key="1">
    <source>
        <dbReference type="ARBA" id="ARBA00004613"/>
    </source>
</evidence>
<comment type="caution">
    <text evidence="4">The sequence shown here is derived from an EMBL/GenBank/DDBJ whole genome shotgun (WGS) entry which is preliminary data.</text>
</comment>
<dbReference type="PANTHER" id="PTHR34216:SF3">
    <property type="entry name" value="POLY-BETA-1,6-N-ACETYL-D-GLUCOSAMINE N-DEACETYLASE"/>
    <property type="match status" value="1"/>
</dbReference>
<evidence type="ECO:0000313" key="4">
    <source>
        <dbReference type="EMBL" id="MBM9619649.1"/>
    </source>
</evidence>
<dbReference type="EMBL" id="JAFEJA010000001">
    <property type="protein sequence ID" value="MBM9619649.1"/>
    <property type="molecule type" value="Genomic_DNA"/>
</dbReference>
<dbReference type="InterPro" id="IPR051398">
    <property type="entry name" value="Polysacch_Deacetylase"/>
</dbReference>
<sequence>MTDEQRPPHAEGTARRAWPWIWMYHAVGDPTDDPYGITVAPERLDRQLRTLRARGLRGVSVTTLLRAHARGRAAGLVGLTFDDGYADFVRSALPLLRRHGCTATLFVLPGRLGGANDWDPKGPRRPLVTAGQIRAAAAQGTEIGSHGLFHRDLTALTDAQLRDETVRSRDLLREITGRAPAGFCYPYGTTDRRAADAVRDAGYAYACAIAPGPAAGPYALPRTHISHADRRARLAVKYLRHRMRPAPGFAPVAVPPAVQEASL</sequence>
<proteinExistence type="predicted"/>
<evidence type="ECO:0000256" key="2">
    <source>
        <dbReference type="ARBA" id="ARBA00022729"/>
    </source>
</evidence>
<gene>
    <name evidence="4" type="ORF">JE024_13075</name>
</gene>
<dbReference type="PROSITE" id="PS51677">
    <property type="entry name" value="NODB"/>
    <property type="match status" value="1"/>
</dbReference>
<protein>
    <submittedName>
        <fullName evidence="4">Polysaccharide deacetylase family protein</fullName>
    </submittedName>
</protein>
<dbReference type="Proteomes" id="UP000664109">
    <property type="component" value="Unassembled WGS sequence"/>
</dbReference>
<dbReference type="SUPFAM" id="SSF88713">
    <property type="entry name" value="Glycoside hydrolase/deacetylase"/>
    <property type="match status" value="1"/>
</dbReference>
<keyword evidence="2" id="KW-0732">Signal</keyword>
<dbReference type="CDD" id="cd10918">
    <property type="entry name" value="CE4_NodB_like_5s_6s"/>
    <property type="match status" value="1"/>
</dbReference>
<dbReference type="Pfam" id="PF01522">
    <property type="entry name" value="Polysacc_deac_1"/>
    <property type="match status" value="1"/>
</dbReference>
<name>A0ABS2UQR9_9ACTN</name>
<evidence type="ECO:0000259" key="3">
    <source>
        <dbReference type="PROSITE" id="PS51677"/>
    </source>
</evidence>
<accession>A0ABS2UQR9</accession>
<organism evidence="4 5">
    <name type="scientific">Streptomyces zhihengii</name>
    <dbReference type="NCBI Taxonomy" id="1818004"/>
    <lineage>
        <taxon>Bacteria</taxon>
        <taxon>Bacillati</taxon>
        <taxon>Actinomycetota</taxon>
        <taxon>Actinomycetes</taxon>
        <taxon>Kitasatosporales</taxon>
        <taxon>Streptomycetaceae</taxon>
        <taxon>Streptomyces</taxon>
    </lineage>
</organism>
<reference evidence="4 5" key="1">
    <citation type="journal article" date="2016" name="Arch. Microbiol.">
        <title>Streptomyces zhihengii sp. nov., isolated from rhizospheric soil of Psammosilene tunicoides.</title>
        <authorList>
            <person name="Huang M.J."/>
            <person name="Fei J.J."/>
            <person name="Salam N."/>
            <person name="Kim C.J."/>
            <person name="Hozzein W.N."/>
            <person name="Xiao M."/>
            <person name="Huang H.Q."/>
            <person name="Li W.J."/>
        </authorList>
    </citation>
    <scope>NUCLEOTIDE SEQUENCE [LARGE SCALE GENOMIC DNA]</scope>
    <source>
        <strain evidence="4 5">YIM T102</strain>
    </source>
</reference>
<dbReference type="RefSeq" id="WP_205373759.1">
    <property type="nucleotide sequence ID" value="NZ_JAFEJA010000001.1"/>
</dbReference>
<dbReference type="InterPro" id="IPR011330">
    <property type="entry name" value="Glyco_hydro/deAcase_b/a-brl"/>
</dbReference>
<comment type="subcellular location">
    <subcellularLocation>
        <location evidence="1">Secreted</location>
    </subcellularLocation>
</comment>
<evidence type="ECO:0000313" key="5">
    <source>
        <dbReference type="Proteomes" id="UP000664109"/>
    </source>
</evidence>
<dbReference type="InterPro" id="IPR002509">
    <property type="entry name" value="NODB_dom"/>
</dbReference>
<dbReference type="PANTHER" id="PTHR34216">
    <property type="match status" value="1"/>
</dbReference>
<dbReference type="Gene3D" id="3.20.20.370">
    <property type="entry name" value="Glycoside hydrolase/deacetylase"/>
    <property type="match status" value="1"/>
</dbReference>